<dbReference type="PANTHER" id="PTHR30363">
    <property type="entry name" value="HTH-TYPE TRANSCRIPTIONAL REGULATOR SRLR-RELATED"/>
    <property type="match status" value="1"/>
</dbReference>
<evidence type="ECO:0000259" key="4">
    <source>
        <dbReference type="PROSITE" id="PS51000"/>
    </source>
</evidence>
<dbReference type="PROSITE" id="PS00894">
    <property type="entry name" value="HTH_DEOR_1"/>
    <property type="match status" value="1"/>
</dbReference>
<dbReference type="PANTHER" id="PTHR30363:SF44">
    <property type="entry name" value="AGA OPERON TRANSCRIPTIONAL REPRESSOR-RELATED"/>
    <property type="match status" value="1"/>
</dbReference>
<sequence>MLAHERHAEILRVLHELQSVKTTELIRRFDVSFETIRRDLEFLEKEGALARVHGGATLPAAEYRQELPFTVRERKRVPEKQELAAKAAELVAEGQSLFLDVSTTNTEFAKALKQRFERLTLITNSFPIASLVMDKPGFTILFIGGVVRNEEMCVVGGFAEAFVEQFHADAFFMSASGISLTDGVTDYGVGEIQLKKRMMARSKKVIVVADSSKFDAVSLTSVCGLDEIHGIVTDSKLPPETADKYRSVGLEIYA</sequence>
<evidence type="ECO:0000313" key="5">
    <source>
        <dbReference type="EMBL" id="TLS50689.1"/>
    </source>
</evidence>
<keyword evidence="1" id="KW-0805">Transcription regulation</keyword>
<evidence type="ECO:0000313" key="6">
    <source>
        <dbReference type="Proteomes" id="UP000309676"/>
    </source>
</evidence>
<dbReference type="InterPro" id="IPR018356">
    <property type="entry name" value="Tscrpt_reg_HTH_DeoR_CS"/>
</dbReference>
<dbReference type="GO" id="GO:0003677">
    <property type="term" value="F:DNA binding"/>
    <property type="evidence" value="ECO:0007669"/>
    <property type="project" value="UniProtKB-KW"/>
</dbReference>
<gene>
    <name evidence="5" type="ORF">FE782_18470</name>
</gene>
<evidence type="ECO:0000256" key="2">
    <source>
        <dbReference type="ARBA" id="ARBA00023125"/>
    </source>
</evidence>
<dbReference type="SMART" id="SM01134">
    <property type="entry name" value="DeoRC"/>
    <property type="match status" value="1"/>
</dbReference>
<dbReference type="AlphaFoldDB" id="A0A5R9G6L6"/>
<dbReference type="Pfam" id="PF00455">
    <property type="entry name" value="DeoRC"/>
    <property type="match status" value="1"/>
</dbReference>
<keyword evidence="6" id="KW-1185">Reference proteome</keyword>
<evidence type="ECO:0000256" key="1">
    <source>
        <dbReference type="ARBA" id="ARBA00023015"/>
    </source>
</evidence>
<dbReference type="InterPro" id="IPR036390">
    <property type="entry name" value="WH_DNA-bd_sf"/>
</dbReference>
<evidence type="ECO:0000256" key="3">
    <source>
        <dbReference type="ARBA" id="ARBA00023163"/>
    </source>
</evidence>
<dbReference type="InterPro" id="IPR036388">
    <property type="entry name" value="WH-like_DNA-bd_sf"/>
</dbReference>
<reference evidence="5 6" key="1">
    <citation type="submission" date="2019-05" db="EMBL/GenBank/DDBJ databases">
        <authorList>
            <person name="Narsing Rao M.P."/>
            <person name="Li W.J."/>
        </authorList>
    </citation>
    <scope>NUCLEOTIDE SEQUENCE [LARGE SCALE GENOMIC DNA]</scope>
    <source>
        <strain evidence="5 6">SYSU_K30003</strain>
    </source>
</reference>
<dbReference type="Gene3D" id="1.10.10.10">
    <property type="entry name" value="Winged helix-like DNA-binding domain superfamily/Winged helix DNA-binding domain"/>
    <property type="match status" value="1"/>
</dbReference>
<dbReference type="Pfam" id="PF08220">
    <property type="entry name" value="HTH_DeoR"/>
    <property type="match status" value="1"/>
</dbReference>
<dbReference type="InterPro" id="IPR050313">
    <property type="entry name" value="Carb_Metab_HTH_regulators"/>
</dbReference>
<dbReference type="InterPro" id="IPR037171">
    <property type="entry name" value="NagB/RpiA_transferase-like"/>
</dbReference>
<feature type="domain" description="HTH deoR-type" evidence="4">
    <location>
        <begin position="3"/>
        <end position="58"/>
    </location>
</feature>
<dbReference type="EMBL" id="VCIW01000013">
    <property type="protein sequence ID" value="TLS50689.1"/>
    <property type="molecule type" value="Genomic_DNA"/>
</dbReference>
<dbReference type="Gene3D" id="3.40.50.1360">
    <property type="match status" value="1"/>
</dbReference>
<dbReference type="GO" id="GO:0003700">
    <property type="term" value="F:DNA-binding transcription factor activity"/>
    <property type="evidence" value="ECO:0007669"/>
    <property type="project" value="InterPro"/>
</dbReference>
<comment type="caution">
    <text evidence="5">The sequence shown here is derived from an EMBL/GenBank/DDBJ whole genome shotgun (WGS) entry which is preliminary data.</text>
</comment>
<dbReference type="OrthoDB" id="9797223at2"/>
<dbReference type="SUPFAM" id="SSF46785">
    <property type="entry name" value="Winged helix' DNA-binding domain"/>
    <property type="match status" value="1"/>
</dbReference>
<dbReference type="PROSITE" id="PS51000">
    <property type="entry name" value="HTH_DEOR_2"/>
    <property type="match status" value="1"/>
</dbReference>
<organism evidence="5 6">
    <name type="scientific">Paenibacillus antri</name>
    <dbReference type="NCBI Taxonomy" id="2582848"/>
    <lineage>
        <taxon>Bacteria</taxon>
        <taxon>Bacillati</taxon>
        <taxon>Bacillota</taxon>
        <taxon>Bacilli</taxon>
        <taxon>Bacillales</taxon>
        <taxon>Paenibacillaceae</taxon>
        <taxon>Paenibacillus</taxon>
    </lineage>
</organism>
<name>A0A5R9G6L6_9BACL</name>
<proteinExistence type="predicted"/>
<dbReference type="RefSeq" id="WP_138195721.1">
    <property type="nucleotide sequence ID" value="NZ_VCIW01000013.1"/>
</dbReference>
<keyword evidence="2" id="KW-0238">DNA-binding</keyword>
<dbReference type="InterPro" id="IPR001034">
    <property type="entry name" value="DeoR_HTH"/>
</dbReference>
<dbReference type="InterPro" id="IPR014036">
    <property type="entry name" value="DeoR-like_C"/>
</dbReference>
<dbReference type="Proteomes" id="UP000309676">
    <property type="component" value="Unassembled WGS sequence"/>
</dbReference>
<dbReference type="PRINTS" id="PR00037">
    <property type="entry name" value="HTHLACR"/>
</dbReference>
<protein>
    <submittedName>
        <fullName evidence="5">DeoR/GlpR transcriptional regulator</fullName>
    </submittedName>
</protein>
<dbReference type="SUPFAM" id="SSF100950">
    <property type="entry name" value="NagB/RpiA/CoA transferase-like"/>
    <property type="match status" value="1"/>
</dbReference>
<dbReference type="SMART" id="SM00420">
    <property type="entry name" value="HTH_DEOR"/>
    <property type="match status" value="1"/>
</dbReference>
<accession>A0A5R9G6L6</accession>
<keyword evidence="3" id="KW-0804">Transcription</keyword>